<dbReference type="GO" id="GO:1904680">
    <property type="term" value="F:peptide transmembrane transporter activity"/>
    <property type="evidence" value="ECO:0007669"/>
    <property type="project" value="TreeGrafter"/>
</dbReference>
<organism evidence="3 4">
    <name type="scientific">Geodia barretti</name>
    <name type="common">Barrett's horny sponge</name>
    <dbReference type="NCBI Taxonomy" id="519541"/>
    <lineage>
        <taxon>Eukaryota</taxon>
        <taxon>Metazoa</taxon>
        <taxon>Porifera</taxon>
        <taxon>Demospongiae</taxon>
        <taxon>Heteroscleromorpha</taxon>
        <taxon>Tetractinellida</taxon>
        <taxon>Astrophorina</taxon>
        <taxon>Geodiidae</taxon>
        <taxon>Geodia</taxon>
    </lineage>
</organism>
<evidence type="ECO:0000256" key="1">
    <source>
        <dbReference type="SAM" id="SignalP"/>
    </source>
</evidence>
<feature type="chain" id="PRO_5041276196" evidence="1">
    <location>
        <begin position="23"/>
        <end position="588"/>
    </location>
</feature>
<accession>A0AA35TVT6</accession>
<dbReference type="InterPro" id="IPR023765">
    <property type="entry name" value="SBP_5_CS"/>
</dbReference>
<protein>
    <submittedName>
        <fullName evidence="3">Heme-binding protein A</fullName>
    </submittedName>
</protein>
<proteinExistence type="predicted"/>
<dbReference type="PROSITE" id="PS01040">
    <property type="entry name" value="SBP_BACTERIAL_5"/>
    <property type="match status" value="1"/>
</dbReference>
<keyword evidence="4" id="KW-1185">Reference proteome</keyword>
<name>A0AA35TVT6_GEOBA</name>
<evidence type="ECO:0000313" key="3">
    <source>
        <dbReference type="EMBL" id="CAI8055395.1"/>
    </source>
</evidence>
<dbReference type="CDD" id="cd00995">
    <property type="entry name" value="PBP2_NikA_DppA_OppA_like"/>
    <property type="match status" value="1"/>
</dbReference>
<gene>
    <name evidence="3" type="ORF">GBAR_LOCUS30253</name>
</gene>
<feature type="domain" description="Solute-binding protein family 5" evidence="2">
    <location>
        <begin position="135"/>
        <end position="460"/>
    </location>
</feature>
<reference evidence="3" key="1">
    <citation type="submission" date="2023-03" db="EMBL/GenBank/DDBJ databases">
        <authorList>
            <person name="Steffen K."/>
            <person name="Cardenas P."/>
        </authorList>
    </citation>
    <scope>NUCLEOTIDE SEQUENCE</scope>
</reference>
<dbReference type="Gene3D" id="3.40.190.10">
    <property type="entry name" value="Periplasmic binding protein-like II"/>
    <property type="match status" value="1"/>
</dbReference>
<keyword evidence="1" id="KW-0732">Signal</keyword>
<dbReference type="PROSITE" id="PS51257">
    <property type="entry name" value="PROKAR_LIPOPROTEIN"/>
    <property type="match status" value="1"/>
</dbReference>
<sequence length="588" mass="64499">MKVSLLLLGCLFCLALVVACGAAEPQVIETVVEREVPVEVEVETIREVPVEVEKEVRVEVEKEVERIVIATPTPVQIPESGRLPGRVDPVGSIISVSSYLGFQGVDTNIGQDSATKVYYDEVFEYAIGQNPDGTLTPGFATKWEVSEDQLTWTFTIREGMKFHNGADVTPEDVAWTWTRAIGEDSLGGFALEVGPLLSSGFEVAGNTVSVSTIEPQSTLPLFFASASPPRSVVFPQAYFESIGGIENFREAPIGSGPYVWEDRVPGQYIQFTAFEDHYEKNPGYKVLQIWDVAELNTRMAMLKSGNADLITASVRSVEELQSADLQVLQSPAANISWIWYNYAWVPGHPFNDKRVREAISIAIDREAIGNGLYAGQTTPACCYWVVEGNIGNPGDVEPHPYDPARAMQLIQEAGFEGSEIEIMTFSGDADFVDQPGLSEAIAGYLEAIGISTFVSVVDGPVLRETFDNAIKTTDEIEEIVNDQPPYQIAVRGSDTRIHSYRGSHIYYHSEGRRQMMRLPDILDPLLDKAGSSFDLQDQHDAMADFHRLLSRDFWAGPLLEAGAVFGASDKVGSGLPSLESRIPTTTGR</sequence>
<comment type="caution">
    <text evidence="3">The sequence shown here is derived from an EMBL/GenBank/DDBJ whole genome shotgun (WGS) entry which is preliminary data.</text>
</comment>
<dbReference type="AlphaFoldDB" id="A0AA35TVT6"/>
<evidence type="ECO:0000259" key="2">
    <source>
        <dbReference type="Pfam" id="PF00496"/>
    </source>
</evidence>
<dbReference type="InterPro" id="IPR039424">
    <property type="entry name" value="SBP_5"/>
</dbReference>
<dbReference type="Pfam" id="PF00496">
    <property type="entry name" value="SBP_bac_5"/>
    <property type="match status" value="1"/>
</dbReference>
<dbReference type="Gene3D" id="3.10.105.10">
    <property type="entry name" value="Dipeptide-binding Protein, Domain 3"/>
    <property type="match status" value="1"/>
</dbReference>
<dbReference type="Proteomes" id="UP001174909">
    <property type="component" value="Unassembled WGS sequence"/>
</dbReference>
<dbReference type="PANTHER" id="PTHR30290">
    <property type="entry name" value="PERIPLASMIC BINDING COMPONENT OF ABC TRANSPORTER"/>
    <property type="match status" value="1"/>
</dbReference>
<dbReference type="InterPro" id="IPR000914">
    <property type="entry name" value="SBP_5_dom"/>
</dbReference>
<dbReference type="GO" id="GO:0015833">
    <property type="term" value="P:peptide transport"/>
    <property type="evidence" value="ECO:0007669"/>
    <property type="project" value="TreeGrafter"/>
</dbReference>
<evidence type="ECO:0000313" key="4">
    <source>
        <dbReference type="Proteomes" id="UP001174909"/>
    </source>
</evidence>
<dbReference type="SUPFAM" id="SSF53850">
    <property type="entry name" value="Periplasmic binding protein-like II"/>
    <property type="match status" value="1"/>
</dbReference>
<dbReference type="EMBL" id="CASHTH010004276">
    <property type="protein sequence ID" value="CAI8055395.1"/>
    <property type="molecule type" value="Genomic_DNA"/>
</dbReference>
<feature type="signal peptide" evidence="1">
    <location>
        <begin position="1"/>
        <end position="22"/>
    </location>
</feature>